<name>A0A672UBU3_STRHB</name>
<dbReference type="SMART" id="SM01265">
    <property type="entry name" value="Mab-21"/>
    <property type="match status" value="1"/>
</dbReference>
<keyword evidence="3 7" id="KW-0812">Transmembrane</keyword>
<keyword evidence="5 7" id="KW-1133">Transmembrane helix</keyword>
<dbReference type="InterPro" id="IPR024810">
    <property type="entry name" value="MAB21L/cGLR"/>
</dbReference>
<keyword evidence="4" id="KW-0732">Signal</keyword>
<dbReference type="AlphaFoldDB" id="A0A672UBU3"/>
<evidence type="ECO:0000256" key="6">
    <source>
        <dbReference type="ARBA" id="ARBA00023136"/>
    </source>
</evidence>
<dbReference type="PRINTS" id="PR02107">
    <property type="entry name" value="INOS145TPRIP"/>
</dbReference>
<dbReference type="Proteomes" id="UP000472266">
    <property type="component" value="Chromosome 5"/>
</dbReference>
<keyword evidence="6 7" id="KW-0472">Membrane</keyword>
<evidence type="ECO:0000256" key="7">
    <source>
        <dbReference type="SAM" id="Phobius"/>
    </source>
</evidence>
<evidence type="ECO:0000313" key="10">
    <source>
        <dbReference type="Proteomes" id="UP000472266"/>
    </source>
</evidence>
<organism evidence="9 10">
    <name type="scientific">Strigops habroptila</name>
    <name type="common">Kakapo</name>
    <dbReference type="NCBI Taxonomy" id="2489341"/>
    <lineage>
        <taxon>Eukaryota</taxon>
        <taxon>Metazoa</taxon>
        <taxon>Chordata</taxon>
        <taxon>Craniata</taxon>
        <taxon>Vertebrata</taxon>
        <taxon>Euteleostomi</taxon>
        <taxon>Archelosauria</taxon>
        <taxon>Archosauria</taxon>
        <taxon>Dinosauria</taxon>
        <taxon>Saurischia</taxon>
        <taxon>Theropoda</taxon>
        <taxon>Coelurosauria</taxon>
        <taxon>Aves</taxon>
        <taxon>Neognathae</taxon>
        <taxon>Neoaves</taxon>
        <taxon>Telluraves</taxon>
        <taxon>Australaves</taxon>
        <taxon>Psittaciformes</taxon>
        <taxon>Psittacidae</taxon>
        <taxon>Strigops</taxon>
    </lineage>
</organism>
<dbReference type="GeneTree" id="ENSGT01050000244827"/>
<dbReference type="Pfam" id="PF20266">
    <property type="entry name" value="Mab-21_C"/>
    <property type="match status" value="1"/>
</dbReference>
<accession>A0A672UBU3</accession>
<evidence type="ECO:0000313" key="9">
    <source>
        <dbReference type="Ensembl" id="ENSSHBP00005012554.1"/>
    </source>
</evidence>
<dbReference type="OMA" id="LECTCER"/>
<reference evidence="9 10" key="1">
    <citation type="submission" date="2019-11" db="EMBL/GenBank/DDBJ databases">
        <title>Strigops habroptila (kakapo) genome, bStrHab1, primary haplotype, v2.</title>
        <authorList>
            <person name="Jarvis E.D."/>
            <person name="Howard J."/>
            <person name="Rhie A."/>
            <person name="Phillippy A."/>
            <person name="Korlach J."/>
            <person name="Digby A."/>
            <person name="Iorns D."/>
            <person name="Eason D."/>
            <person name="Robertson B."/>
            <person name="Raemaekers T."/>
            <person name="Howe K."/>
            <person name="Lewin H."/>
            <person name="Damas J."/>
            <person name="Hastie A."/>
            <person name="Tracey A."/>
            <person name="Chow W."/>
            <person name="Fedrigo O."/>
        </authorList>
    </citation>
    <scope>NUCLEOTIDE SEQUENCE [LARGE SCALE GENOMIC DNA]</scope>
</reference>
<dbReference type="InParanoid" id="A0A672UBU3"/>
<evidence type="ECO:0000259" key="8">
    <source>
        <dbReference type="Pfam" id="PF20266"/>
    </source>
</evidence>
<evidence type="ECO:0000256" key="2">
    <source>
        <dbReference type="ARBA" id="ARBA00005554"/>
    </source>
</evidence>
<evidence type="ECO:0000256" key="3">
    <source>
        <dbReference type="ARBA" id="ARBA00022692"/>
    </source>
</evidence>
<feature type="transmembrane region" description="Helical" evidence="7">
    <location>
        <begin position="114"/>
        <end position="137"/>
    </location>
</feature>
<comment type="similarity">
    <text evidence="2">Belongs to the ITPRIP family.</text>
</comment>
<feature type="domain" description="Mab-21-like HhH/H2TH-like" evidence="8">
    <location>
        <begin position="430"/>
        <end position="484"/>
    </location>
</feature>
<protein>
    <recommendedName>
        <fullName evidence="8">Mab-21-like HhH/H2TH-like domain-containing protein</fullName>
    </recommendedName>
</protein>
<dbReference type="InterPro" id="IPR046906">
    <property type="entry name" value="Mab-21_HhH/H2TH-like"/>
</dbReference>
<evidence type="ECO:0000256" key="4">
    <source>
        <dbReference type="ARBA" id="ARBA00022729"/>
    </source>
</evidence>
<feature type="transmembrane region" description="Helical" evidence="7">
    <location>
        <begin position="77"/>
        <end position="102"/>
    </location>
</feature>
<dbReference type="Ensembl" id="ENSSHBT00005015137.1">
    <property type="protein sequence ID" value="ENSSHBP00005012554.1"/>
    <property type="gene ID" value="ENSSHBG00005011014.1"/>
</dbReference>
<evidence type="ECO:0000256" key="1">
    <source>
        <dbReference type="ARBA" id="ARBA00004479"/>
    </source>
</evidence>
<reference evidence="9" key="2">
    <citation type="submission" date="2025-08" db="UniProtKB">
        <authorList>
            <consortium name="Ensembl"/>
        </authorList>
    </citation>
    <scope>IDENTIFICATION</scope>
</reference>
<dbReference type="PANTHER" id="PTHR10656:SF40">
    <property type="entry name" value="INOSITOL 1,4,5-TRISPHOSPHATE RECEPTOR-INTERACTING PROTEIN-LIKE 1"/>
    <property type="match status" value="1"/>
</dbReference>
<proteinExistence type="inferred from homology"/>
<dbReference type="InterPro" id="IPR026250">
    <property type="entry name" value="ITPRIP-like"/>
</dbReference>
<dbReference type="GO" id="GO:0016020">
    <property type="term" value="C:membrane"/>
    <property type="evidence" value="ECO:0007669"/>
    <property type="project" value="UniProtKB-SubCell"/>
</dbReference>
<evidence type="ECO:0000256" key="5">
    <source>
        <dbReference type="ARBA" id="ARBA00022989"/>
    </source>
</evidence>
<dbReference type="Gene3D" id="1.10.1410.40">
    <property type="match status" value="1"/>
</dbReference>
<dbReference type="PANTHER" id="PTHR10656">
    <property type="entry name" value="CELL FATE DETERMINING PROTEIN MAB21-RELATED"/>
    <property type="match status" value="1"/>
</dbReference>
<sequence>MFFTERLVKQWNKLPPGNIDALRLLVFQMQWDNGLDLTVLVAASSPLLPVPSSLRLLSLLPLLPPTSLPAPLNSFSLLQAMALTSLLVWVLQGLIVNVWVFADELGKSTRDRMQYWQFWVMAGVLLFLIFGLCWWFRKKSCEVDSSSKVEEEDSDGEGADWKRDFGTYFTKRTKWSLHELRCQSELALVLVDNLLHVCRRKMSKSFLPVLEPAIGVGSAFEGWSPQEDDTVYCLLVPLRPPHAHTFRLEIGTVAQMLGNKSRIRVEGECTCMREQTVGAMWCFLHHTEKKLRMNRKPRLIHHFCTGSYLDVKKTASWFQGFVGSFWKLVPQSCHYNMKVLPSCHSCKLQFTHDSGRILIAEIMFGVQLGLSDIFLSSLATQAFDTPSTWWTPSYAVAEAKFFRLMARQAPHDSFHLNCLQLCTRLLVGTRFSTYTLKTVVMHLLTTTPLAGWRKRDFHLRLDDIMGYLCCCLEKKCLNHFFFGNKKLPKEIILPPALQRAEPLNLLQHLEQDPAAHAQAMEEFKELRYRLTTQLFYGH</sequence>
<keyword evidence="10" id="KW-1185">Reference proteome</keyword>
<reference evidence="9" key="3">
    <citation type="submission" date="2025-09" db="UniProtKB">
        <authorList>
            <consortium name="Ensembl"/>
        </authorList>
    </citation>
    <scope>IDENTIFICATION</scope>
</reference>
<comment type="subcellular location">
    <subcellularLocation>
        <location evidence="1">Membrane</location>
        <topology evidence="1">Single-pass type I membrane protein</topology>
    </subcellularLocation>
</comment>